<dbReference type="EMBL" id="CATOUU010000166">
    <property type="protein sequence ID" value="CAI9918696.1"/>
    <property type="molecule type" value="Genomic_DNA"/>
</dbReference>
<keyword evidence="3" id="KW-1185">Reference proteome</keyword>
<comment type="caution">
    <text evidence="1">The sequence shown here is derived from an EMBL/GenBank/DDBJ whole genome shotgun (WGS) entry which is preliminary data.</text>
</comment>
<reference evidence="2 3" key="2">
    <citation type="submission" date="2024-07" db="EMBL/GenBank/DDBJ databases">
        <authorList>
            <person name="Akdeniz Z."/>
        </authorList>
    </citation>
    <scope>NUCLEOTIDE SEQUENCE [LARGE SCALE GENOMIC DNA]</scope>
</reference>
<dbReference type="EMBL" id="CAXDID020000245">
    <property type="protein sequence ID" value="CAL6063232.1"/>
    <property type="molecule type" value="Genomic_DNA"/>
</dbReference>
<sequence length="405" mass="46580">MGCQNSVKVEANITVPDQNEQVNAVEEVQQIVLEPGQKQVDICLDPDEMPDFMYINKKLDNNVFLGIKNQFREHRAVLASKFVVELDRILSSLLEYNSVVQCDSQFTLQTYKLIMQVIYLDYPDVFWTVPRSVIVSDQNIPVSLIFKPFNTQQARIQFDKINQHIDEYLTQIDQTLASKFKFITPSTQVFSTLLRSSQLNPNGSFYTFFANQLINKFSLPFIYYYLLISCDVSAKIVPVKRTVNNVNKFEFGVLFIENGEKVALFTDEKTKVNQIEESYINTFWSGITITELKKFDINVVHTSKDVQTGQYQIREQIQMPFGEQDINQIAEYISAEMKKNEVGFVDIAVQGPTAQLIEQSQAIQEKIAKITGNEAQLYVWIDQRGFLILLAKFTKGHLDPLIQKL</sequence>
<accession>A0AA86NG60</accession>
<dbReference type="Proteomes" id="UP001642409">
    <property type="component" value="Unassembled WGS sequence"/>
</dbReference>
<gene>
    <name evidence="2" type="ORF">HINF_LOCUS50773</name>
    <name evidence="1" type="ORF">HINF_LOCUS6341</name>
</gene>
<reference evidence="1" key="1">
    <citation type="submission" date="2023-06" db="EMBL/GenBank/DDBJ databases">
        <authorList>
            <person name="Kurt Z."/>
        </authorList>
    </citation>
    <scope>NUCLEOTIDE SEQUENCE</scope>
</reference>
<evidence type="ECO:0000313" key="1">
    <source>
        <dbReference type="EMBL" id="CAI9918696.1"/>
    </source>
</evidence>
<organism evidence="1">
    <name type="scientific">Hexamita inflata</name>
    <dbReference type="NCBI Taxonomy" id="28002"/>
    <lineage>
        <taxon>Eukaryota</taxon>
        <taxon>Metamonada</taxon>
        <taxon>Diplomonadida</taxon>
        <taxon>Hexamitidae</taxon>
        <taxon>Hexamitinae</taxon>
        <taxon>Hexamita</taxon>
    </lineage>
</organism>
<evidence type="ECO:0000313" key="2">
    <source>
        <dbReference type="EMBL" id="CAL6063232.1"/>
    </source>
</evidence>
<name>A0AA86NG60_9EUKA</name>
<evidence type="ECO:0000313" key="3">
    <source>
        <dbReference type="Proteomes" id="UP001642409"/>
    </source>
</evidence>
<dbReference type="AlphaFoldDB" id="A0AA86NG60"/>
<proteinExistence type="predicted"/>
<protein>
    <submittedName>
        <fullName evidence="2">Hypothetical_protein</fullName>
    </submittedName>
</protein>